<feature type="region of interest" description="Disordered" evidence="1">
    <location>
        <begin position="394"/>
        <end position="447"/>
    </location>
</feature>
<organism evidence="2 3">
    <name type="scientific">Serendipita indica (strain DSM 11827)</name>
    <name type="common">Root endophyte fungus</name>
    <name type="synonym">Piriformospora indica</name>
    <dbReference type="NCBI Taxonomy" id="1109443"/>
    <lineage>
        <taxon>Eukaryota</taxon>
        <taxon>Fungi</taxon>
        <taxon>Dikarya</taxon>
        <taxon>Basidiomycota</taxon>
        <taxon>Agaricomycotina</taxon>
        <taxon>Agaricomycetes</taxon>
        <taxon>Sebacinales</taxon>
        <taxon>Serendipitaceae</taxon>
        <taxon>Serendipita</taxon>
    </lineage>
</organism>
<proteinExistence type="predicted"/>
<feature type="compositionally biased region" description="Low complexity" evidence="1">
    <location>
        <begin position="395"/>
        <end position="410"/>
    </location>
</feature>
<dbReference type="Proteomes" id="UP000007148">
    <property type="component" value="Unassembled WGS sequence"/>
</dbReference>
<dbReference type="InParanoid" id="G4TWN2"/>
<dbReference type="HOGENOM" id="CLU_535405_0_0_1"/>
<evidence type="ECO:0000313" key="2">
    <source>
        <dbReference type="EMBL" id="CCA75725.1"/>
    </source>
</evidence>
<feature type="compositionally biased region" description="Polar residues" evidence="1">
    <location>
        <begin position="417"/>
        <end position="442"/>
    </location>
</feature>
<feature type="region of interest" description="Disordered" evidence="1">
    <location>
        <begin position="229"/>
        <end position="254"/>
    </location>
</feature>
<accession>G4TWN2</accession>
<keyword evidence="3" id="KW-1185">Reference proteome</keyword>
<feature type="region of interest" description="Disordered" evidence="1">
    <location>
        <begin position="330"/>
        <end position="382"/>
    </location>
</feature>
<name>G4TWN2_SERID</name>
<comment type="caution">
    <text evidence="2">The sequence shown here is derived from an EMBL/GenBank/DDBJ whole genome shotgun (WGS) entry which is preliminary data.</text>
</comment>
<dbReference type="AlphaFoldDB" id="G4TWN2"/>
<feature type="compositionally biased region" description="Polar residues" evidence="1">
    <location>
        <begin position="359"/>
        <end position="382"/>
    </location>
</feature>
<protein>
    <submittedName>
        <fullName evidence="2">Uncharacterized protein</fullName>
    </submittedName>
</protein>
<evidence type="ECO:0000313" key="3">
    <source>
        <dbReference type="Proteomes" id="UP000007148"/>
    </source>
</evidence>
<feature type="compositionally biased region" description="Low complexity" evidence="1">
    <location>
        <begin position="74"/>
        <end position="94"/>
    </location>
</feature>
<feature type="compositionally biased region" description="Polar residues" evidence="1">
    <location>
        <begin position="24"/>
        <end position="39"/>
    </location>
</feature>
<sequence length="509" mass="54824">MSRSQFTEFIDAPFDDDEDLGRRSISSFLTEQNQSHTYDSTPSSSAPSRSCSSWRRDEAQARALLLHTFTMSSGSSGADTYSSMSSSDNQSSSELESDTPPETPGLELGGFNGDEGDIENTPVLGQLWSSRIQPTSLRVLSTVQKESADHVLGAEDVLVKGLGIVQLASNGTFVDDDAREFGWKRSRPPRRTVGELHQVSPGPWFSAPSTRDAASFEELEARVCEEAETHTGVSSIRRARRPPPLNLSASKSRKDSTVDIIANGFPGGGHGTARTVEHPRSAPIENTWKPGLSEADLLPPLPATAPLTFIPKAPRVRPLVDFGRSPSPLMLPSPEFRGTSTSTPLSAISVPTPPLGHTPSPTQSFNSRPRLTTSPSLPSTRVSLTQKIANLRRTSLNAPIPPSLLSSPRLAHVKTPTEPQSPVLSSLHSSPTFRASAHSPNPKSGLATPLKRYMNPYFDNALILHAYDGMNRSEPSLPPAAAGQNLVDHKNIGSPPLDGPFFMSHLNQT</sequence>
<feature type="region of interest" description="Disordered" evidence="1">
    <location>
        <begin position="1"/>
        <end position="54"/>
    </location>
</feature>
<dbReference type="EMBL" id="CAFZ01000506">
    <property type="protein sequence ID" value="CCA75725.1"/>
    <property type="molecule type" value="Genomic_DNA"/>
</dbReference>
<evidence type="ECO:0000256" key="1">
    <source>
        <dbReference type="SAM" id="MobiDB-lite"/>
    </source>
</evidence>
<feature type="compositionally biased region" description="Low complexity" evidence="1">
    <location>
        <begin position="40"/>
        <end position="53"/>
    </location>
</feature>
<gene>
    <name evidence="2" type="ORF">PIIN_09715</name>
</gene>
<reference evidence="2 3" key="1">
    <citation type="journal article" date="2011" name="PLoS Pathog.">
        <title>Endophytic Life Strategies Decoded by Genome and Transcriptome Analyses of the Mutualistic Root Symbiont Piriformospora indica.</title>
        <authorList>
            <person name="Zuccaro A."/>
            <person name="Lahrmann U."/>
            <person name="Guldener U."/>
            <person name="Langen G."/>
            <person name="Pfiffi S."/>
            <person name="Biedenkopf D."/>
            <person name="Wong P."/>
            <person name="Samans B."/>
            <person name="Grimm C."/>
            <person name="Basiewicz M."/>
            <person name="Murat C."/>
            <person name="Martin F."/>
            <person name="Kogel K.H."/>
        </authorList>
    </citation>
    <scope>NUCLEOTIDE SEQUENCE [LARGE SCALE GENOMIC DNA]</scope>
    <source>
        <strain evidence="2 3">DSM 11827</strain>
    </source>
</reference>
<feature type="region of interest" description="Disordered" evidence="1">
    <location>
        <begin position="74"/>
        <end position="120"/>
    </location>
</feature>